<dbReference type="Proteomes" id="UP000178184">
    <property type="component" value="Unassembled WGS sequence"/>
</dbReference>
<dbReference type="GO" id="GO:0003677">
    <property type="term" value="F:DNA binding"/>
    <property type="evidence" value="ECO:0007669"/>
    <property type="project" value="InterPro"/>
</dbReference>
<comment type="caution">
    <text evidence="2">The sequence shown here is derived from an EMBL/GenBank/DDBJ whole genome shotgun (WGS) entry which is preliminary data.</text>
</comment>
<proteinExistence type="predicted"/>
<evidence type="ECO:0000259" key="1">
    <source>
        <dbReference type="Pfam" id="PF03118"/>
    </source>
</evidence>
<evidence type="ECO:0000313" key="3">
    <source>
        <dbReference type="Proteomes" id="UP000178184"/>
    </source>
</evidence>
<dbReference type="Gene3D" id="1.10.150.20">
    <property type="entry name" value="5' to 3' exonuclease, C-terminal subdomain"/>
    <property type="match status" value="1"/>
</dbReference>
<dbReference type="GO" id="GO:0006351">
    <property type="term" value="P:DNA-templated transcription"/>
    <property type="evidence" value="ECO:0007669"/>
    <property type="project" value="InterPro"/>
</dbReference>
<reference evidence="2 3" key="1">
    <citation type="journal article" date="2016" name="Nat. Commun.">
        <title>Thousands of microbial genomes shed light on interconnected biogeochemical processes in an aquifer system.</title>
        <authorList>
            <person name="Anantharaman K."/>
            <person name="Brown C.T."/>
            <person name="Hug L.A."/>
            <person name="Sharon I."/>
            <person name="Castelle C.J."/>
            <person name="Probst A.J."/>
            <person name="Thomas B.C."/>
            <person name="Singh A."/>
            <person name="Wilkins M.J."/>
            <person name="Karaoz U."/>
            <person name="Brodie E.L."/>
            <person name="Williams K.H."/>
            <person name="Hubbard S.S."/>
            <person name="Banfield J.F."/>
        </authorList>
    </citation>
    <scope>NUCLEOTIDE SEQUENCE [LARGE SCALE GENOMIC DNA]</scope>
</reference>
<feature type="domain" description="RNA polymerase alpha subunit C-terminal" evidence="1">
    <location>
        <begin position="66"/>
        <end position="123"/>
    </location>
</feature>
<dbReference type="SUPFAM" id="SSF47789">
    <property type="entry name" value="C-terminal domain of RNA polymerase alpha subunit"/>
    <property type="match status" value="1"/>
</dbReference>
<dbReference type="GO" id="GO:0003899">
    <property type="term" value="F:DNA-directed RNA polymerase activity"/>
    <property type="evidence" value="ECO:0007669"/>
    <property type="project" value="InterPro"/>
</dbReference>
<protein>
    <recommendedName>
        <fullName evidence="1">RNA polymerase alpha subunit C-terminal domain-containing protein</fullName>
    </recommendedName>
</protein>
<dbReference type="EMBL" id="MFUO01000016">
    <property type="protein sequence ID" value="OGI83935.1"/>
    <property type="molecule type" value="Genomic_DNA"/>
</dbReference>
<organism evidence="2 3">
    <name type="scientific">Candidatus Nomurabacteria bacterium RIFCSPLOWO2_01_FULL_33_17</name>
    <dbReference type="NCBI Taxonomy" id="1801764"/>
    <lineage>
        <taxon>Bacteria</taxon>
        <taxon>Candidatus Nomuraibacteriota</taxon>
    </lineage>
</organism>
<dbReference type="InterPro" id="IPR011260">
    <property type="entry name" value="RNAP_asu_C"/>
</dbReference>
<evidence type="ECO:0000313" key="2">
    <source>
        <dbReference type="EMBL" id="OGI83935.1"/>
    </source>
</evidence>
<dbReference type="AlphaFoldDB" id="A0A1F6WQB4"/>
<sequence length="133" mass="15513">MITKKFTEKTVTLSEFELLEILKKQGLVKGNDGIRSMKITGDGQMFLKIDFLEKEEEYRTGIIYDAEKLLKTEIRDLPITTRTQNKLKANEIKNLGELIDWTLDDLCKIPGLGKHSLYELERFLIFVNLKFKE</sequence>
<name>A0A1F6WQB4_9BACT</name>
<gene>
    <name evidence="2" type="ORF">A2903_02065</name>
</gene>
<dbReference type="STRING" id="1801764.A2903_02065"/>
<accession>A0A1F6WQB4</accession>
<dbReference type="Pfam" id="PF03118">
    <property type="entry name" value="RNA_pol_A_CTD"/>
    <property type="match status" value="1"/>
</dbReference>